<reference evidence="4 5" key="1">
    <citation type="submission" date="2017-03" db="EMBL/GenBank/DDBJ databases">
        <title>Genomes of endolithic fungi from Antarctica.</title>
        <authorList>
            <person name="Coleine C."/>
            <person name="Masonjones S."/>
            <person name="Stajich J.E."/>
        </authorList>
    </citation>
    <scope>NUCLEOTIDE SEQUENCE [LARGE SCALE GENOMIC DNA]</scope>
    <source>
        <strain evidence="4 5">CCFEE 5311</strain>
    </source>
</reference>
<dbReference type="PROSITE" id="PS00580">
    <property type="entry name" value="RIBOSOMAL_L32E"/>
    <property type="match status" value="1"/>
</dbReference>
<proteinExistence type="inferred from homology"/>
<dbReference type="PANTHER" id="PTHR23413">
    <property type="entry name" value="60S RIBOSOMAL PROTEIN L32 AND DNA-DIRECTED RNA POLYMERASE II, SUBUNIT N"/>
    <property type="match status" value="1"/>
</dbReference>
<dbReference type="SUPFAM" id="SSF52042">
    <property type="entry name" value="Ribosomal protein L32e"/>
    <property type="match status" value="1"/>
</dbReference>
<dbReference type="GO" id="GO:0022625">
    <property type="term" value="C:cytosolic large ribosomal subunit"/>
    <property type="evidence" value="ECO:0007669"/>
    <property type="project" value="TreeGrafter"/>
</dbReference>
<evidence type="ECO:0000256" key="3">
    <source>
        <dbReference type="ARBA" id="ARBA00023274"/>
    </source>
</evidence>
<gene>
    <name evidence="4" type="ORF">B0A54_06186</name>
</gene>
<dbReference type="EMBL" id="NAJP01000028">
    <property type="protein sequence ID" value="TKA41284.1"/>
    <property type="molecule type" value="Genomic_DNA"/>
</dbReference>
<dbReference type="GO" id="GO:0006412">
    <property type="term" value="P:translation"/>
    <property type="evidence" value="ECO:0007669"/>
    <property type="project" value="InterPro"/>
</dbReference>
<keyword evidence="2 4" id="KW-0689">Ribosomal protein</keyword>
<dbReference type="GO" id="GO:0003735">
    <property type="term" value="F:structural constituent of ribosome"/>
    <property type="evidence" value="ECO:0007669"/>
    <property type="project" value="InterPro"/>
</dbReference>
<sequence>MAAKKHIAIVKKHTARFNRHQSDRFLRVDPSWRKPKGIDNRVRRRFKGQAVMPKIGYGSNRKTRHMMPSGHKAFLVNNLNELDLLLMHNKTYAAEIAHGVSSRKRIEIVSRAKQLGVKVTNGKAKISTES</sequence>
<protein>
    <submittedName>
        <fullName evidence="4">60S ribosomal protein L32</fullName>
    </submittedName>
</protein>
<dbReference type="AlphaFoldDB" id="A0A4U0UYP8"/>
<evidence type="ECO:0000256" key="1">
    <source>
        <dbReference type="ARBA" id="ARBA00008431"/>
    </source>
</evidence>
<dbReference type="OrthoDB" id="268693at2759"/>
<evidence type="ECO:0000313" key="4">
    <source>
        <dbReference type="EMBL" id="TKA41284.1"/>
    </source>
</evidence>
<dbReference type="PANTHER" id="PTHR23413:SF1">
    <property type="entry name" value="RIBOSOMAL PROTEIN L32"/>
    <property type="match status" value="1"/>
</dbReference>
<comment type="caution">
    <text evidence="4">The sequence shown here is derived from an EMBL/GenBank/DDBJ whole genome shotgun (WGS) entry which is preliminary data.</text>
</comment>
<evidence type="ECO:0000313" key="5">
    <source>
        <dbReference type="Proteomes" id="UP000310066"/>
    </source>
</evidence>
<dbReference type="Pfam" id="PF01655">
    <property type="entry name" value="Ribosomal_L32e"/>
    <property type="match status" value="1"/>
</dbReference>
<evidence type="ECO:0000256" key="2">
    <source>
        <dbReference type="ARBA" id="ARBA00022980"/>
    </source>
</evidence>
<organism evidence="4 5">
    <name type="scientific">Friedmanniomyces endolithicus</name>
    <dbReference type="NCBI Taxonomy" id="329885"/>
    <lineage>
        <taxon>Eukaryota</taxon>
        <taxon>Fungi</taxon>
        <taxon>Dikarya</taxon>
        <taxon>Ascomycota</taxon>
        <taxon>Pezizomycotina</taxon>
        <taxon>Dothideomycetes</taxon>
        <taxon>Dothideomycetidae</taxon>
        <taxon>Mycosphaerellales</taxon>
        <taxon>Teratosphaeriaceae</taxon>
        <taxon>Friedmanniomyces</taxon>
    </lineage>
</organism>
<name>A0A4U0UYP8_9PEZI</name>
<comment type="similarity">
    <text evidence="1">Belongs to the eukaryotic ribosomal protein eL32 family.</text>
</comment>
<keyword evidence="3" id="KW-0687">Ribonucleoprotein</keyword>
<dbReference type="Proteomes" id="UP000310066">
    <property type="component" value="Unassembled WGS sequence"/>
</dbReference>
<dbReference type="InterPro" id="IPR018263">
    <property type="entry name" value="Ribosomal_eL32_CS"/>
</dbReference>
<accession>A0A4U0UYP8</accession>
<dbReference type="CDD" id="cd00513">
    <property type="entry name" value="Ribosomal_L32_L32e"/>
    <property type="match status" value="1"/>
</dbReference>
<dbReference type="SMART" id="SM01393">
    <property type="entry name" value="Ribosomal_L32e"/>
    <property type="match status" value="1"/>
</dbReference>
<dbReference type="InterPro" id="IPR036351">
    <property type="entry name" value="Ribosomal_eL32_sf"/>
</dbReference>
<dbReference type="STRING" id="329885.A0A4U0UYP8"/>
<dbReference type="InterPro" id="IPR001515">
    <property type="entry name" value="Ribosomal_eL32"/>
</dbReference>